<reference evidence="7" key="2">
    <citation type="submission" date="2025-08" db="UniProtKB">
        <authorList>
            <consortium name="RefSeq"/>
        </authorList>
    </citation>
    <scope>IDENTIFICATION</scope>
    <source>
        <tissue evidence="7">Leaf</tissue>
    </source>
</reference>
<dbReference type="SUPFAM" id="SSF55008">
    <property type="entry name" value="HMA, heavy metal-associated domain"/>
    <property type="match status" value="1"/>
</dbReference>
<dbReference type="GeneID" id="116192036"/>
<evidence type="ECO:0000256" key="3">
    <source>
        <dbReference type="ARBA" id="ARBA00025798"/>
    </source>
</evidence>
<name>A0A6P8BYX6_PUNGR</name>
<dbReference type="Pfam" id="PF00403">
    <property type="entry name" value="HMA"/>
    <property type="match status" value="1"/>
</dbReference>
<dbReference type="InterPro" id="IPR001424">
    <property type="entry name" value="SOD_Cu_Zn_dom"/>
</dbReference>
<dbReference type="Gene3D" id="3.30.70.100">
    <property type="match status" value="1"/>
</dbReference>
<dbReference type="Gene3D" id="2.60.40.200">
    <property type="entry name" value="Superoxide dismutase, copper/zinc binding domain"/>
    <property type="match status" value="1"/>
</dbReference>
<dbReference type="FunFam" id="3.30.70.100:FF:000042">
    <property type="entry name" value="Copper chaperone for superoxide dismutase"/>
    <property type="match status" value="1"/>
</dbReference>
<protein>
    <recommendedName>
        <fullName evidence="4">Superoxide dismutase copper chaperone</fullName>
    </recommendedName>
</protein>
<keyword evidence="2" id="KW-0186">Copper</keyword>
<dbReference type="GO" id="GO:0006801">
    <property type="term" value="P:superoxide metabolic process"/>
    <property type="evidence" value="ECO:0007669"/>
    <property type="project" value="InterPro"/>
</dbReference>
<gene>
    <name evidence="7" type="primary">LOC116192036</name>
</gene>
<proteinExistence type="inferred from homology"/>
<dbReference type="PANTHER" id="PTHR10003">
    <property type="entry name" value="SUPEROXIDE DISMUTASE CU-ZN -RELATED"/>
    <property type="match status" value="1"/>
</dbReference>
<evidence type="ECO:0000256" key="4">
    <source>
        <dbReference type="ARBA" id="ARBA00032899"/>
    </source>
</evidence>
<reference evidence="6" key="1">
    <citation type="journal article" date="2020" name="Plant Biotechnol. J.">
        <title>The pomegranate (Punica granatum L.) draft genome dissects genetic divergence between soft- and hard-seeded cultivars.</title>
        <authorList>
            <person name="Luo X."/>
            <person name="Li H."/>
            <person name="Wu Z."/>
            <person name="Yao W."/>
            <person name="Zhao P."/>
            <person name="Cao D."/>
            <person name="Yu H."/>
            <person name="Li K."/>
            <person name="Poudel K."/>
            <person name="Zhao D."/>
            <person name="Zhang F."/>
            <person name="Xia X."/>
            <person name="Chen L."/>
            <person name="Wang Q."/>
            <person name="Jing D."/>
            <person name="Cao S."/>
        </authorList>
    </citation>
    <scope>NUCLEOTIDE SEQUENCE [LARGE SCALE GENOMIC DNA]</scope>
    <source>
        <strain evidence="6">cv. Tunisia</strain>
    </source>
</reference>
<dbReference type="Pfam" id="PF00080">
    <property type="entry name" value="Sod_Cu"/>
    <property type="match status" value="1"/>
</dbReference>
<comment type="similarity">
    <text evidence="3">In the C-terminal section; belongs to the Cu-Zn superoxide dismutase family.</text>
</comment>
<dbReference type="GO" id="GO:0005507">
    <property type="term" value="F:copper ion binding"/>
    <property type="evidence" value="ECO:0007669"/>
    <property type="project" value="InterPro"/>
</dbReference>
<dbReference type="Proteomes" id="UP000515151">
    <property type="component" value="Chromosome 1"/>
</dbReference>
<dbReference type="AlphaFoldDB" id="A0A6P8BYX6"/>
<sequence>MAFPLLRAVPNTSAAIAASSIPATFAFSSSYFSSSSSPSSNSFRFAKTHLSSFTNPPRAPRHFHLVQSFAQSPSALPMEAPTSQQNGGVLPELLTEFMVDMKCEGCVNSVKNKLLTVDGVKNIESDLTNQVVRVLGTSPVKVLTEALEQTGCRARLIGQGVPEDFLISAAVVEFKGPDIFGVVRFAQLNMELVRIEANFSGLSPGAHGWSINEFGDLTRGAASTGDVFNPEAEGTMETFLCCHIGHVTHLLVMFEAKVVPLSMRPNKVHRIGDLETLEADKKGEAFFSGVKKNLRVADLIGRSVVLYRTEDKSEAGIEAAVIARSAGVGENYKKLCTCDGTIIWESSSNDFVTANV</sequence>
<organism evidence="6 7">
    <name type="scientific">Punica granatum</name>
    <name type="common">Pomegranate</name>
    <dbReference type="NCBI Taxonomy" id="22663"/>
    <lineage>
        <taxon>Eukaryota</taxon>
        <taxon>Viridiplantae</taxon>
        <taxon>Streptophyta</taxon>
        <taxon>Embryophyta</taxon>
        <taxon>Tracheophyta</taxon>
        <taxon>Spermatophyta</taxon>
        <taxon>Magnoliopsida</taxon>
        <taxon>eudicotyledons</taxon>
        <taxon>Gunneridae</taxon>
        <taxon>Pentapetalae</taxon>
        <taxon>rosids</taxon>
        <taxon>malvids</taxon>
        <taxon>Myrtales</taxon>
        <taxon>Lythraceae</taxon>
        <taxon>Punica</taxon>
    </lineage>
</organism>
<evidence type="ECO:0000259" key="5">
    <source>
        <dbReference type="PROSITE" id="PS50846"/>
    </source>
</evidence>
<dbReference type="SUPFAM" id="SSF49329">
    <property type="entry name" value="Cu,Zn superoxide dismutase-like"/>
    <property type="match status" value="1"/>
</dbReference>
<comment type="cofactor">
    <cofactor evidence="1">
        <name>Cu(2+)</name>
        <dbReference type="ChEBI" id="CHEBI:29036"/>
    </cofactor>
</comment>
<dbReference type="PROSITE" id="PS50846">
    <property type="entry name" value="HMA_2"/>
    <property type="match status" value="1"/>
</dbReference>
<dbReference type="InterPro" id="IPR036423">
    <property type="entry name" value="SOD-like_Cu/Zn_dom_sf"/>
</dbReference>
<dbReference type="OrthoDB" id="666972at2759"/>
<dbReference type="InterPro" id="IPR024134">
    <property type="entry name" value="SOD_Cu/Zn_/chaperone"/>
</dbReference>
<accession>A0A6P8BYX6</accession>
<feature type="domain" description="HMA" evidence="5">
    <location>
        <begin position="92"/>
        <end position="155"/>
    </location>
</feature>
<dbReference type="RefSeq" id="XP_031376292.1">
    <property type="nucleotide sequence ID" value="XM_031520432.1"/>
</dbReference>
<dbReference type="InterPro" id="IPR006121">
    <property type="entry name" value="HMA_dom"/>
</dbReference>
<keyword evidence="6" id="KW-1185">Reference proteome</keyword>
<evidence type="ECO:0000256" key="2">
    <source>
        <dbReference type="ARBA" id="ARBA00023008"/>
    </source>
</evidence>
<evidence type="ECO:0000256" key="1">
    <source>
        <dbReference type="ARBA" id="ARBA00001973"/>
    </source>
</evidence>
<evidence type="ECO:0000313" key="7">
    <source>
        <dbReference type="RefSeq" id="XP_031376292.1"/>
    </source>
</evidence>
<dbReference type="InterPro" id="IPR036163">
    <property type="entry name" value="HMA_dom_sf"/>
</dbReference>
<dbReference type="CDD" id="cd00371">
    <property type="entry name" value="HMA"/>
    <property type="match status" value="1"/>
</dbReference>
<evidence type="ECO:0000313" key="6">
    <source>
        <dbReference type="Proteomes" id="UP000515151"/>
    </source>
</evidence>